<keyword evidence="4" id="KW-0234">DNA repair</keyword>
<proteinExistence type="inferred from homology"/>
<dbReference type="GO" id="GO:0000724">
    <property type="term" value="P:double-strand break repair via homologous recombination"/>
    <property type="evidence" value="ECO:0007669"/>
    <property type="project" value="TreeGrafter"/>
</dbReference>
<gene>
    <name evidence="6" type="ORF">PAUS00366_LOCUS9106</name>
    <name evidence="7" type="ORF">PAUS00366_LOCUS9109</name>
</gene>
<evidence type="ECO:0008006" key="8">
    <source>
        <dbReference type="Google" id="ProtNLM"/>
    </source>
</evidence>
<evidence type="ECO:0000313" key="6">
    <source>
        <dbReference type="EMBL" id="CAE0716354.1"/>
    </source>
</evidence>
<dbReference type="Pfam" id="PF04098">
    <property type="entry name" value="Rad52_Rad22"/>
    <property type="match status" value="1"/>
</dbReference>
<dbReference type="PANTHER" id="PTHR12132">
    <property type="entry name" value="DNA REPAIR AND RECOMBINATION PROTEIN RAD52, RAD59"/>
    <property type="match status" value="1"/>
</dbReference>
<feature type="compositionally biased region" description="Polar residues" evidence="5">
    <location>
        <begin position="529"/>
        <end position="541"/>
    </location>
</feature>
<evidence type="ECO:0000313" key="7">
    <source>
        <dbReference type="EMBL" id="CAE0716357.1"/>
    </source>
</evidence>
<dbReference type="EMBL" id="HBIX01012163">
    <property type="protein sequence ID" value="CAE0716357.1"/>
    <property type="molecule type" value="Transcribed_RNA"/>
</dbReference>
<dbReference type="AlphaFoldDB" id="A0A6U9YHS5"/>
<feature type="region of interest" description="Disordered" evidence="5">
    <location>
        <begin position="298"/>
        <end position="358"/>
    </location>
</feature>
<dbReference type="SUPFAM" id="SSF54768">
    <property type="entry name" value="dsRNA-binding domain-like"/>
    <property type="match status" value="1"/>
</dbReference>
<dbReference type="PANTHER" id="PTHR12132:SF1">
    <property type="entry name" value="DNA REPAIR PROTEIN RAD52 HOMOLOG"/>
    <property type="match status" value="1"/>
</dbReference>
<feature type="region of interest" description="Disordered" evidence="5">
    <location>
        <begin position="527"/>
        <end position="652"/>
    </location>
</feature>
<feature type="compositionally biased region" description="Polar residues" evidence="5">
    <location>
        <begin position="87"/>
        <end position="98"/>
    </location>
</feature>
<evidence type="ECO:0000256" key="2">
    <source>
        <dbReference type="ARBA" id="ARBA00022763"/>
    </source>
</evidence>
<evidence type="ECO:0000256" key="5">
    <source>
        <dbReference type="SAM" id="MobiDB-lite"/>
    </source>
</evidence>
<evidence type="ECO:0000256" key="4">
    <source>
        <dbReference type="ARBA" id="ARBA00023204"/>
    </source>
</evidence>
<evidence type="ECO:0000256" key="3">
    <source>
        <dbReference type="ARBA" id="ARBA00023172"/>
    </source>
</evidence>
<comment type="similarity">
    <text evidence="1">Belongs to the RAD52 family.</text>
</comment>
<feature type="region of interest" description="Disordered" evidence="5">
    <location>
        <begin position="485"/>
        <end position="505"/>
    </location>
</feature>
<feature type="compositionally biased region" description="Polar residues" evidence="5">
    <location>
        <begin position="580"/>
        <end position="600"/>
    </location>
</feature>
<dbReference type="GO" id="GO:0045002">
    <property type="term" value="P:double-strand break repair via single-strand annealing"/>
    <property type="evidence" value="ECO:0007669"/>
    <property type="project" value="TreeGrafter"/>
</dbReference>
<name>A0A6U9YHS5_9STRA</name>
<dbReference type="GO" id="GO:0006312">
    <property type="term" value="P:mitotic recombination"/>
    <property type="evidence" value="ECO:0007669"/>
    <property type="project" value="TreeGrafter"/>
</dbReference>
<sequence length="652" mass="70837">MSSSSYFNSGQPRQQHNQQHNHAQQQHQPQHQQTGSSSSSPTNMNAVTQASPVLSKQTAIVDENFIVQDYRPPGIISSPHHPLNDGGDNSTSNQYSNNKHNDKHGELSTPNKKVQWVYNPGDGSVLKDHNGIPLSVDRLLATKPLRHELSTRPGPGNKKLTYISGDDVSRTLNDVFGFDGWDLDIKDVSRVEASKDPKTGKHALVYTARVRLTHKASGAYKEDCGAGDSTDRSYATAVAHALKASITDAMKRAARHFGDKLGNSLYSGGFSISKAPVSLKDALDKYDIHRCNTKFGFQKSNKSTSSVANTTTTNKATASTSTHFSGSMSKPPPTVQHTTQKQKQQQKQQQQQQQVGLSVPSALSANSNVGKHDKNNLVQECQHQNQRQSHQQQQSSNTNSYALDVSVSSIIPRQQQNTNVSFPSPNAPAEPQPAVTMEISATMPTIARPTSSYGLRSALGPMNSGNTGSTGSSCIASSGAAINGSSFNPNNNHNNNNNHNDNIRRLSLGNQHPQQQSVNDASNVPAVVQTPSTFGGSANNSHHSHPQYKRPSFNSNINHNSNNNNHDKNRRLSLGHHRPQQQSVINTSNVPAGGQTPSTFGGSGNKNHHINPQHKRPPLGNIAPNPEFAPKRPKQQHRNPYQQSYSASRKSI</sequence>
<dbReference type="EMBL" id="HBIX01012157">
    <property type="protein sequence ID" value="CAE0716354.1"/>
    <property type="molecule type" value="Transcribed_RNA"/>
</dbReference>
<feature type="region of interest" description="Disordered" evidence="5">
    <location>
        <begin position="1"/>
        <end position="45"/>
    </location>
</feature>
<feature type="compositionally biased region" description="Basic residues" evidence="5">
    <location>
        <begin position="568"/>
        <end position="579"/>
    </location>
</feature>
<keyword evidence="3" id="KW-0233">DNA recombination</keyword>
<dbReference type="GO" id="GO:0005634">
    <property type="term" value="C:nucleus"/>
    <property type="evidence" value="ECO:0007669"/>
    <property type="project" value="TreeGrafter"/>
</dbReference>
<feature type="compositionally biased region" description="Low complexity" evidence="5">
    <location>
        <begin position="341"/>
        <end position="354"/>
    </location>
</feature>
<accession>A0A6U9YHS5</accession>
<reference evidence="7" key="1">
    <citation type="submission" date="2021-01" db="EMBL/GenBank/DDBJ databases">
        <authorList>
            <person name="Corre E."/>
            <person name="Pelletier E."/>
            <person name="Niang G."/>
            <person name="Scheremetjew M."/>
            <person name="Finn R."/>
            <person name="Kale V."/>
            <person name="Holt S."/>
            <person name="Cochrane G."/>
            <person name="Meng A."/>
            <person name="Brown T."/>
            <person name="Cohen L."/>
        </authorList>
    </citation>
    <scope>NUCLEOTIDE SEQUENCE</scope>
    <source>
        <strain evidence="7">10249 10 AB</strain>
    </source>
</reference>
<dbReference type="Gene3D" id="3.30.390.80">
    <property type="entry name" value="DNA repair protein Rad52/59/22"/>
    <property type="match status" value="1"/>
</dbReference>
<protein>
    <recommendedName>
        <fullName evidence="8">Rad52/22 double-strand break repair protein</fullName>
    </recommendedName>
</protein>
<feature type="compositionally biased region" description="Polar residues" evidence="5">
    <location>
        <begin position="1"/>
        <end position="10"/>
    </location>
</feature>
<dbReference type="InterPro" id="IPR041247">
    <property type="entry name" value="Rad52_fam"/>
</dbReference>
<organism evidence="7">
    <name type="scientific">Pseudo-nitzschia australis</name>
    <dbReference type="NCBI Taxonomy" id="44445"/>
    <lineage>
        <taxon>Eukaryota</taxon>
        <taxon>Sar</taxon>
        <taxon>Stramenopiles</taxon>
        <taxon>Ochrophyta</taxon>
        <taxon>Bacillariophyta</taxon>
        <taxon>Bacillariophyceae</taxon>
        <taxon>Bacillariophycidae</taxon>
        <taxon>Bacillariales</taxon>
        <taxon>Bacillariaceae</taxon>
        <taxon>Pseudo-nitzschia</taxon>
    </lineage>
</organism>
<evidence type="ECO:0000256" key="1">
    <source>
        <dbReference type="ARBA" id="ARBA00006638"/>
    </source>
</evidence>
<feature type="compositionally biased region" description="Low complexity" evidence="5">
    <location>
        <begin position="299"/>
        <end position="322"/>
    </location>
</feature>
<dbReference type="InterPro" id="IPR007232">
    <property type="entry name" value="Rad52_Rad59_Rad22"/>
</dbReference>
<feature type="compositionally biased region" description="Polar residues" evidence="5">
    <location>
        <begin position="638"/>
        <end position="652"/>
    </location>
</feature>
<feature type="compositionally biased region" description="Polar residues" evidence="5">
    <location>
        <begin position="34"/>
        <end position="45"/>
    </location>
</feature>
<feature type="region of interest" description="Disordered" evidence="5">
    <location>
        <begin position="71"/>
        <end position="112"/>
    </location>
</feature>
<feature type="compositionally biased region" description="Low complexity" evidence="5">
    <location>
        <begin position="485"/>
        <end position="500"/>
    </location>
</feature>
<dbReference type="InterPro" id="IPR042525">
    <property type="entry name" value="Rad52_Rad59_Rad22_sf"/>
</dbReference>
<feature type="compositionally biased region" description="Low complexity" evidence="5">
    <location>
        <begin position="11"/>
        <end position="33"/>
    </location>
</feature>
<keyword evidence="2" id="KW-0227">DNA damage</keyword>
<feature type="compositionally biased region" description="Basic residues" evidence="5">
    <location>
        <begin position="606"/>
        <end position="617"/>
    </location>
</feature>
<feature type="compositionally biased region" description="Low complexity" evidence="5">
    <location>
        <begin position="554"/>
        <end position="564"/>
    </location>
</feature>